<dbReference type="GO" id="GO:0000785">
    <property type="term" value="C:chromatin"/>
    <property type="evidence" value="ECO:0007669"/>
    <property type="project" value="TreeGrafter"/>
</dbReference>
<feature type="region of interest" description="Disordered" evidence="5">
    <location>
        <begin position="721"/>
        <end position="851"/>
    </location>
</feature>
<dbReference type="InterPro" id="IPR013083">
    <property type="entry name" value="Znf_RING/FYVE/PHD"/>
</dbReference>
<keyword evidence="2 4" id="KW-0863">Zinc-finger</keyword>
<feature type="compositionally biased region" description="Polar residues" evidence="5">
    <location>
        <begin position="747"/>
        <end position="756"/>
    </location>
</feature>
<dbReference type="GO" id="GO:0008270">
    <property type="term" value="F:zinc ion binding"/>
    <property type="evidence" value="ECO:0007669"/>
    <property type="project" value="UniProtKB-KW"/>
</dbReference>
<feature type="compositionally biased region" description="Low complexity" evidence="5">
    <location>
        <begin position="586"/>
        <end position="599"/>
    </location>
</feature>
<dbReference type="PANTHER" id="PTHR10782">
    <property type="entry name" value="ZINC FINGER MIZ DOMAIN-CONTAINING PROTEIN"/>
    <property type="match status" value="1"/>
</dbReference>
<feature type="compositionally biased region" description="Polar residues" evidence="5">
    <location>
        <begin position="642"/>
        <end position="663"/>
    </location>
</feature>
<dbReference type="Proteomes" id="UP000799770">
    <property type="component" value="Unassembled WGS sequence"/>
</dbReference>
<feature type="compositionally biased region" description="Low complexity" evidence="5">
    <location>
        <begin position="780"/>
        <end position="826"/>
    </location>
</feature>
<feature type="region of interest" description="Disordered" evidence="5">
    <location>
        <begin position="37"/>
        <end position="133"/>
    </location>
</feature>
<feature type="region of interest" description="Disordered" evidence="5">
    <location>
        <begin position="576"/>
        <end position="691"/>
    </location>
</feature>
<evidence type="ECO:0000256" key="1">
    <source>
        <dbReference type="ARBA" id="ARBA00022723"/>
    </source>
</evidence>
<dbReference type="AlphaFoldDB" id="A0A6A5YXZ4"/>
<feature type="compositionally biased region" description="Polar residues" evidence="5">
    <location>
        <begin position="606"/>
        <end position="617"/>
    </location>
</feature>
<evidence type="ECO:0000313" key="8">
    <source>
        <dbReference type="Proteomes" id="UP000799770"/>
    </source>
</evidence>
<feature type="compositionally biased region" description="Polar residues" evidence="5">
    <location>
        <begin position="98"/>
        <end position="111"/>
    </location>
</feature>
<evidence type="ECO:0000256" key="5">
    <source>
        <dbReference type="SAM" id="MobiDB-lite"/>
    </source>
</evidence>
<reference evidence="7" key="1">
    <citation type="journal article" date="2020" name="Stud. Mycol.">
        <title>101 Dothideomycetes genomes: a test case for predicting lifestyles and emergence of pathogens.</title>
        <authorList>
            <person name="Haridas S."/>
            <person name="Albert R."/>
            <person name="Binder M."/>
            <person name="Bloem J."/>
            <person name="Labutti K."/>
            <person name="Salamov A."/>
            <person name="Andreopoulos B."/>
            <person name="Baker S."/>
            <person name="Barry K."/>
            <person name="Bills G."/>
            <person name="Bluhm B."/>
            <person name="Cannon C."/>
            <person name="Castanera R."/>
            <person name="Culley D."/>
            <person name="Daum C."/>
            <person name="Ezra D."/>
            <person name="Gonzalez J."/>
            <person name="Henrissat B."/>
            <person name="Kuo A."/>
            <person name="Liang C."/>
            <person name="Lipzen A."/>
            <person name="Lutzoni F."/>
            <person name="Magnuson J."/>
            <person name="Mondo S."/>
            <person name="Nolan M."/>
            <person name="Ohm R."/>
            <person name="Pangilinan J."/>
            <person name="Park H.-J."/>
            <person name="Ramirez L."/>
            <person name="Alfaro M."/>
            <person name="Sun H."/>
            <person name="Tritt A."/>
            <person name="Yoshinaga Y."/>
            <person name="Zwiers L.-H."/>
            <person name="Turgeon B."/>
            <person name="Goodwin S."/>
            <person name="Spatafora J."/>
            <person name="Crous P."/>
            <person name="Grigoriev I."/>
        </authorList>
    </citation>
    <scope>NUCLEOTIDE SEQUENCE</scope>
    <source>
        <strain evidence="7">CBS 627.86</strain>
    </source>
</reference>
<feature type="compositionally biased region" description="Polar residues" evidence="5">
    <location>
        <begin position="678"/>
        <end position="688"/>
    </location>
</feature>
<proteinExistence type="predicted"/>
<feature type="compositionally biased region" description="Polar residues" evidence="5">
    <location>
        <begin position="262"/>
        <end position="274"/>
    </location>
</feature>
<dbReference type="Pfam" id="PF02891">
    <property type="entry name" value="zf-MIZ"/>
    <property type="match status" value="1"/>
</dbReference>
<dbReference type="InterPro" id="IPR004181">
    <property type="entry name" value="Znf_MIZ"/>
</dbReference>
<dbReference type="EMBL" id="ML977332">
    <property type="protein sequence ID" value="KAF2112059.1"/>
    <property type="molecule type" value="Genomic_DNA"/>
</dbReference>
<dbReference type="OrthoDB" id="27975at2759"/>
<evidence type="ECO:0000259" key="6">
    <source>
        <dbReference type="PROSITE" id="PS51044"/>
    </source>
</evidence>
<keyword evidence="8" id="KW-1185">Reference proteome</keyword>
<dbReference type="GO" id="GO:0061665">
    <property type="term" value="F:SUMO ligase activity"/>
    <property type="evidence" value="ECO:0007669"/>
    <property type="project" value="TreeGrafter"/>
</dbReference>
<feature type="region of interest" description="Disordered" evidence="5">
    <location>
        <begin position="176"/>
        <end position="231"/>
    </location>
</feature>
<feature type="compositionally biased region" description="Polar residues" evidence="5">
    <location>
        <begin position="576"/>
        <end position="585"/>
    </location>
</feature>
<feature type="compositionally biased region" description="Basic and acidic residues" evidence="5">
    <location>
        <begin position="176"/>
        <end position="186"/>
    </location>
</feature>
<dbReference type="Gene3D" id="3.30.40.10">
    <property type="entry name" value="Zinc/RING finger domain, C3HC4 (zinc finger)"/>
    <property type="match status" value="1"/>
</dbReference>
<accession>A0A6A5YXZ4</accession>
<gene>
    <name evidence="7" type="ORF">BDV96DRAFT_168155</name>
</gene>
<sequence>MPVGGRPPAAPHPQRDPHVLAREAQAQQNTLNFQLGNLGGRQKSWMYGNSTAITGNAARPTASRAPNPPMRSQTDPQRRPPQPPASPVTEDGYDRGPPSNSTSPQLANVVSDQGRRFSHNSNVFPSPAPSDDVVLETHNLQDTESASFVNTHNQAVDIDGYSAVGAALFAELGQDEDMRARNKRPAENTTPMTQKKKRGRVASGKSPSLQSNPATTTIPNTASSSSDFTNTELHNPARVVSDSVLPSRSSLFEAAARGQGSGEQVQPTAQSRPQTAVPAGTTPPQGQEPFGPSRPLSSNFILESNATPTRGSPVINSPVVSLVQSSPEYYTAVDCWGAIRRFRSSFRPTNVHERDSQRLGTLELAVQKEDWAYLTFHQYYCLLSHDRALVTSKLLNHPHLPHAVRMLEDVLDSNSCLCPSTLEFFANFPFPLTHISINWPQNYAREQEAFHDFIVRSINYNALQHSCQRLKRPPVMLELYHDLAIRSVTLQTVVFMSILRRNWSTGTTQPLKQRAFETRAQFLLEQNQQDFMHRKHLWTADTILQERATDQKTWGEKYYQLCLSHESWLRSYSAIQSSPNSGQSIQNPAQAQALTAQPAELRRDSGQSQAQTSPTIQHQHETPMLSTQVGGASRGPEPHHLQGSTNVQQQQALPSPATASPTTEARRGPGRPRIYPQAQAQQADSQRGSGELPQVHSYAILQVPRQELLLQRNDQQLQIQQRQVQHAQARPRQVQPPQRGQQQVTALTWQQPTQEAHVQEQHSGRTQAQQRQNQHAPVLPQQQAQMSPPPQQQIQPAQVQQQQVQQAPPLQQQAGTAPAPQQQFQQPQPPKQDPRKLMPPPGLYRSQQTQPNPVVSALHQAGLRSPTLRAQGSESNLLQYVKKLATPPTPLKVAGHQVETWKLPRFDLNTIPVTADGAFGAYSTRSVNEKHQLYRLRCIKWPHDAESPNENVWAVSDTCWPSLSYFTLNKNDHLHQRKKLNYGKDLPIDISSLVHDGDNMLDISVLCSSRDLTWRNYRLAIEVVGFKRPESIKEECLSARVIPLTHILDKIKAKLSSNNDDEVSIVQSNVTINLVDPFSASQICDIPVRSAACLHFDCFDLDIFLQTRMSKGNDEASMADHWKCPICNGDARPHLLVVDGFLQKVRRTLAQHSLLNTRAIIVGQDGSWKPKVETRDMSARDTPEQSEPASPRSSAPAAGSRPFSAASAAAKEVEVIDLSD</sequence>
<feature type="region of interest" description="Disordered" evidence="5">
    <location>
        <begin position="1171"/>
        <end position="1220"/>
    </location>
</feature>
<feature type="compositionally biased region" description="Basic and acidic residues" evidence="5">
    <location>
        <begin position="1171"/>
        <end position="1183"/>
    </location>
</feature>
<dbReference type="PANTHER" id="PTHR10782:SF4">
    <property type="entry name" value="TONALLI, ISOFORM E"/>
    <property type="match status" value="1"/>
</dbReference>
<feature type="compositionally biased region" description="Low complexity" evidence="5">
    <location>
        <begin position="1186"/>
        <end position="1210"/>
    </location>
</feature>
<dbReference type="GO" id="GO:0016925">
    <property type="term" value="P:protein sumoylation"/>
    <property type="evidence" value="ECO:0007669"/>
    <property type="project" value="TreeGrafter"/>
</dbReference>
<feature type="compositionally biased region" description="Polar residues" evidence="5">
    <location>
        <begin position="205"/>
        <end position="231"/>
    </location>
</feature>
<feature type="region of interest" description="Disordered" evidence="5">
    <location>
        <begin position="254"/>
        <end position="308"/>
    </location>
</feature>
<evidence type="ECO:0000256" key="4">
    <source>
        <dbReference type="PROSITE-ProRule" id="PRU00452"/>
    </source>
</evidence>
<keyword evidence="3" id="KW-0862">Zinc</keyword>
<keyword evidence="1" id="KW-0479">Metal-binding</keyword>
<organism evidence="7 8">
    <name type="scientific">Lophiotrema nucula</name>
    <dbReference type="NCBI Taxonomy" id="690887"/>
    <lineage>
        <taxon>Eukaryota</taxon>
        <taxon>Fungi</taxon>
        <taxon>Dikarya</taxon>
        <taxon>Ascomycota</taxon>
        <taxon>Pezizomycotina</taxon>
        <taxon>Dothideomycetes</taxon>
        <taxon>Pleosporomycetidae</taxon>
        <taxon>Pleosporales</taxon>
        <taxon>Lophiotremataceae</taxon>
        <taxon>Lophiotrema</taxon>
    </lineage>
</organism>
<evidence type="ECO:0000256" key="3">
    <source>
        <dbReference type="ARBA" id="ARBA00022833"/>
    </source>
</evidence>
<feature type="compositionally biased region" description="Low complexity" evidence="5">
    <location>
        <begin position="721"/>
        <end position="746"/>
    </location>
</feature>
<protein>
    <recommendedName>
        <fullName evidence="6">SP-RING-type domain-containing protein</fullName>
    </recommendedName>
</protein>
<name>A0A6A5YXZ4_9PLEO</name>
<feature type="compositionally biased region" description="Pro residues" evidence="5">
    <location>
        <begin position="827"/>
        <end position="842"/>
    </location>
</feature>
<feature type="compositionally biased region" description="Polar residues" evidence="5">
    <location>
        <begin position="295"/>
        <end position="308"/>
    </location>
</feature>
<feature type="domain" description="SP-RING-type" evidence="6">
    <location>
        <begin position="1059"/>
        <end position="1151"/>
    </location>
</feature>
<evidence type="ECO:0000256" key="2">
    <source>
        <dbReference type="ARBA" id="ARBA00022771"/>
    </source>
</evidence>
<evidence type="ECO:0000313" key="7">
    <source>
        <dbReference type="EMBL" id="KAF2112059.1"/>
    </source>
</evidence>
<dbReference type="PROSITE" id="PS51044">
    <property type="entry name" value="ZF_SP_RING"/>
    <property type="match status" value="1"/>
</dbReference>
<feature type="compositionally biased region" description="Polar residues" evidence="5">
    <location>
        <begin position="764"/>
        <end position="775"/>
    </location>
</feature>